<proteinExistence type="predicted"/>
<accession>A0A9P1CRJ4</accession>
<evidence type="ECO:0000313" key="3">
    <source>
        <dbReference type="Proteomes" id="UP001152797"/>
    </source>
</evidence>
<reference evidence="2 3" key="2">
    <citation type="submission" date="2024-05" db="EMBL/GenBank/DDBJ databases">
        <authorList>
            <person name="Chen Y."/>
            <person name="Shah S."/>
            <person name="Dougan E. K."/>
            <person name="Thang M."/>
            <person name="Chan C."/>
        </authorList>
    </citation>
    <scope>NUCLEOTIDE SEQUENCE [LARGE SCALE GENOMIC DNA]</scope>
</reference>
<dbReference type="EMBL" id="CAMXCT010002201">
    <property type="protein sequence ID" value="CAI3996390.1"/>
    <property type="molecule type" value="Genomic_DNA"/>
</dbReference>
<keyword evidence="3" id="KW-1185">Reference proteome</keyword>
<sequence length="311" mass="35377">MKRVFTPRADGSYIVPKEFVEKWKDLKTRTEVELLFEKCDYCTDSFVRKCRRITEELDESIMDVEHQFLTVEDMEGLSYSQSKIDGIKEYCKQDPSLTRNSKYGGGLMYWVEVAVKGNERSIRRNLLKKEIEFEEEAESKDDLPRLNTALPLPVALKGTWAYGAELSDVESLPQTNPVNQDVLKALRQTGFPDVEAKASAMSLATKVGGNIQKRLNKLDEAWNKIQAIPASERTSLMTKMMEKIGLIKDDLFKKSEALNELYSSCLLEGATEQNESEMKQVILAARKLAVDSILLEPRVKPSAYKQLLFTV</sequence>
<dbReference type="AlphaFoldDB" id="A0A9P1CRJ4"/>
<reference evidence="1" key="1">
    <citation type="submission" date="2022-10" db="EMBL/GenBank/DDBJ databases">
        <authorList>
            <person name="Chen Y."/>
            <person name="Dougan E. K."/>
            <person name="Chan C."/>
            <person name="Rhodes N."/>
            <person name="Thang M."/>
        </authorList>
    </citation>
    <scope>NUCLEOTIDE SEQUENCE</scope>
</reference>
<gene>
    <name evidence="1" type="ORF">C1SCF055_LOCUS22873</name>
</gene>
<dbReference type="OrthoDB" id="442936at2759"/>
<comment type="caution">
    <text evidence="1">The sequence shown here is derived from an EMBL/GenBank/DDBJ whole genome shotgun (WGS) entry which is preliminary data.</text>
</comment>
<evidence type="ECO:0000313" key="2">
    <source>
        <dbReference type="EMBL" id="CAL4783702.1"/>
    </source>
</evidence>
<dbReference type="EMBL" id="CAMXCT030002201">
    <property type="protein sequence ID" value="CAL4783702.1"/>
    <property type="molecule type" value="Genomic_DNA"/>
</dbReference>
<dbReference type="EMBL" id="CAMXCT020002201">
    <property type="protein sequence ID" value="CAL1149765.1"/>
    <property type="molecule type" value="Genomic_DNA"/>
</dbReference>
<name>A0A9P1CRJ4_9DINO</name>
<organism evidence="1">
    <name type="scientific">Cladocopium goreaui</name>
    <dbReference type="NCBI Taxonomy" id="2562237"/>
    <lineage>
        <taxon>Eukaryota</taxon>
        <taxon>Sar</taxon>
        <taxon>Alveolata</taxon>
        <taxon>Dinophyceae</taxon>
        <taxon>Suessiales</taxon>
        <taxon>Symbiodiniaceae</taxon>
        <taxon>Cladocopium</taxon>
    </lineage>
</organism>
<evidence type="ECO:0000313" key="1">
    <source>
        <dbReference type="EMBL" id="CAI3996390.1"/>
    </source>
</evidence>
<dbReference type="Proteomes" id="UP001152797">
    <property type="component" value="Unassembled WGS sequence"/>
</dbReference>
<protein>
    <submittedName>
        <fullName evidence="1">Uncharacterized protein</fullName>
    </submittedName>
</protein>